<evidence type="ECO:0000313" key="3">
    <source>
        <dbReference type="Proteomes" id="UP000551758"/>
    </source>
</evidence>
<keyword evidence="3" id="KW-1185">Reference proteome</keyword>
<dbReference type="Proteomes" id="UP000551758">
    <property type="component" value="Unassembled WGS sequence"/>
</dbReference>
<reference evidence="2 3" key="1">
    <citation type="journal article" date="2020" name="Mol. Biol. Evol.">
        <title>Interspecific Gene Flow and the Evolution of Specialization in Black and White Rhinoceros.</title>
        <authorList>
            <person name="Moodley Y."/>
            <person name="Westbury M.V."/>
            <person name="Russo I.M."/>
            <person name="Gopalakrishnan S."/>
            <person name="Rakotoarivelo A."/>
            <person name="Olsen R.A."/>
            <person name="Prost S."/>
            <person name="Tunstall T."/>
            <person name="Ryder O.A."/>
            <person name="Dalen L."/>
            <person name="Bruford M.W."/>
        </authorList>
    </citation>
    <scope>NUCLEOTIDE SEQUENCE [LARGE SCALE GENOMIC DNA]</scope>
    <source>
        <strain evidence="2">SBR-YM</strain>
        <tissue evidence="2">Skin</tissue>
    </source>
</reference>
<feature type="region of interest" description="Disordered" evidence="1">
    <location>
        <begin position="125"/>
        <end position="149"/>
    </location>
</feature>
<protein>
    <submittedName>
        <fullName evidence="2">Uncharacterized protein</fullName>
    </submittedName>
</protein>
<dbReference type="AlphaFoldDB" id="A0A7J7EBB1"/>
<proteinExistence type="predicted"/>
<dbReference type="EMBL" id="JACDTQ010003801">
    <property type="protein sequence ID" value="KAF5912884.1"/>
    <property type="molecule type" value="Genomic_DNA"/>
</dbReference>
<feature type="non-terminal residue" evidence="2">
    <location>
        <position position="1"/>
    </location>
</feature>
<accession>A0A7J7EBB1</accession>
<feature type="region of interest" description="Disordered" evidence="1">
    <location>
        <begin position="164"/>
        <end position="192"/>
    </location>
</feature>
<sequence length="277" mass="30155">AHRTLAIIGRAARPFGDLEGWLVATERTPELVLGQLLAALLVMCESLRHVPGVFGFPWEILVCTAVVGLIDWTSDTASEALMLPVGEARPPTLQTLSLSTLNGSLSWPSLGHTVEFLKERWKNQPPKFSQRAGTRSPPVRPTPSPGRRLETWQRIGKNTFFYQKGSSCNSRKRMTALDGGKAPQAEESKRSPQAMLAKVESKFQPFLSGPATPAAPPAAPRGPEVTGPLLAPQLPQERGGHTGRALRPVLTCRFDSASQRPDHGHPQPQQICLCFLP</sequence>
<feature type="region of interest" description="Disordered" evidence="1">
    <location>
        <begin position="208"/>
        <end position="243"/>
    </location>
</feature>
<gene>
    <name evidence="2" type="ORF">HPG69_007877</name>
</gene>
<evidence type="ECO:0000256" key="1">
    <source>
        <dbReference type="SAM" id="MobiDB-lite"/>
    </source>
</evidence>
<name>A0A7J7EBB1_DICBM</name>
<organism evidence="2 3">
    <name type="scientific">Diceros bicornis minor</name>
    <name type="common">South-central black rhinoceros</name>
    <dbReference type="NCBI Taxonomy" id="77932"/>
    <lineage>
        <taxon>Eukaryota</taxon>
        <taxon>Metazoa</taxon>
        <taxon>Chordata</taxon>
        <taxon>Craniata</taxon>
        <taxon>Vertebrata</taxon>
        <taxon>Euteleostomi</taxon>
        <taxon>Mammalia</taxon>
        <taxon>Eutheria</taxon>
        <taxon>Laurasiatheria</taxon>
        <taxon>Perissodactyla</taxon>
        <taxon>Rhinocerotidae</taxon>
        <taxon>Diceros</taxon>
    </lineage>
</organism>
<comment type="caution">
    <text evidence="2">The sequence shown here is derived from an EMBL/GenBank/DDBJ whole genome shotgun (WGS) entry which is preliminary data.</text>
</comment>
<evidence type="ECO:0000313" key="2">
    <source>
        <dbReference type="EMBL" id="KAF5912884.1"/>
    </source>
</evidence>